<dbReference type="EMBL" id="BMLV01000001">
    <property type="protein sequence ID" value="GGP02536.1"/>
    <property type="molecule type" value="Genomic_DNA"/>
</dbReference>
<evidence type="ECO:0000313" key="2">
    <source>
        <dbReference type="Proteomes" id="UP000620064"/>
    </source>
</evidence>
<keyword evidence="2" id="KW-1185">Reference proteome</keyword>
<comment type="caution">
    <text evidence="1">The sequence shown here is derived from an EMBL/GenBank/DDBJ whole genome shotgun (WGS) entry which is preliminary data.</text>
</comment>
<evidence type="ECO:0000313" key="1">
    <source>
        <dbReference type="EMBL" id="GGP02536.1"/>
    </source>
</evidence>
<dbReference type="RefSeq" id="WP_188616718.1">
    <property type="nucleotide sequence ID" value="NZ_BMLV01000001.1"/>
</dbReference>
<protein>
    <submittedName>
        <fullName evidence="1">Uncharacterized protein</fullName>
    </submittedName>
</protein>
<reference evidence="2" key="1">
    <citation type="journal article" date="2019" name="Int. J. Syst. Evol. Microbiol.">
        <title>The Global Catalogue of Microorganisms (GCM) 10K type strain sequencing project: providing services to taxonomists for standard genome sequencing and annotation.</title>
        <authorList>
            <consortium name="The Broad Institute Genomics Platform"/>
            <consortium name="The Broad Institute Genome Sequencing Center for Infectious Disease"/>
            <person name="Wu L."/>
            <person name="Ma J."/>
        </authorList>
    </citation>
    <scope>NUCLEOTIDE SEQUENCE [LARGE SCALE GENOMIC DNA]</scope>
    <source>
        <strain evidence="2">CGMCC 1.7656</strain>
    </source>
</reference>
<organism evidence="1 2">
    <name type="scientific">Cloacibacterium rupense</name>
    <dbReference type="NCBI Taxonomy" id="517423"/>
    <lineage>
        <taxon>Bacteria</taxon>
        <taxon>Pseudomonadati</taxon>
        <taxon>Bacteroidota</taxon>
        <taxon>Flavobacteriia</taxon>
        <taxon>Flavobacteriales</taxon>
        <taxon>Weeksellaceae</taxon>
    </lineage>
</organism>
<dbReference type="Proteomes" id="UP000620064">
    <property type="component" value="Unassembled WGS sequence"/>
</dbReference>
<gene>
    <name evidence="1" type="ORF">GCM10010992_07310</name>
</gene>
<name>A0ABQ2NHX0_9FLAO</name>
<proteinExistence type="predicted"/>
<sequence length="121" mass="13912">MRTVISIFLLLVLALRTAMPILDYAVNYEYISTQLCENRARPELRCNGKCYVKKEILKSSENQSAKESKVQIKSIDVFVVNEISEFIADFSVEKKTENNFQNCFNLRGKPFDEGVFHPPLS</sequence>
<accession>A0ABQ2NHX0</accession>